<dbReference type="RefSeq" id="WP_035062414.1">
    <property type="nucleotide sequence ID" value="NZ_AXCZ01000213.1"/>
</dbReference>
<keyword evidence="4" id="KW-1185">Reference proteome</keyword>
<sequence length="370" mass="39477">MSDDNSQERTEDATPKRMKEVRRDGSLQRSQDLSAWLGIGFGGLMAVFVLRNGRDAARDQMALVEEVISAPDPEMAVTALGQGLGSIMWTLAPLMVVVVLAAVIGSALQGGIHIAKKKLKPTFKQFNLAKGMKQKFGVQALWQGVKAALKAFAIGAVLYMVIQGLIPLLLGSGMHSLSQIIGAATGGVSNLVRTAVIAGLVLAAFDVLVISKRNRKKTKMTKKEVKDENKQMEGDPLLKSAIRSKQIAMSRNRMIAEVGKADVVLVNPTHVAVALRYEPGTGAPRVVAKGSGHMAKRIREVAAAERVPMVEDVPLARALHAACELGQEIPGHLFTAVAKVLAFVMALRRRGAAAGTHRQPEGPSEIPEAA</sequence>
<keyword evidence="2" id="KW-1133">Transmembrane helix</keyword>
<dbReference type="GO" id="GO:0005886">
    <property type="term" value="C:plasma membrane"/>
    <property type="evidence" value="ECO:0007669"/>
    <property type="project" value="TreeGrafter"/>
</dbReference>
<protein>
    <submittedName>
        <fullName evidence="3">Type III secretion protein</fullName>
    </submittedName>
</protein>
<feature type="transmembrane region" description="Helical" evidence="2">
    <location>
        <begin position="190"/>
        <end position="210"/>
    </location>
</feature>
<dbReference type="SUPFAM" id="SSF160544">
    <property type="entry name" value="EscU C-terminal domain-like"/>
    <property type="match status" value="1"/>
</dbReference>
<evidence type="ECO:0000313" key="4">
    <source>
        <dbReference type="Proteomes" id="UP000054314"/>
    </source>
</evidence>
<keyword evidence="2" id="KW-0472">Membrane</keyword>
<feature type="region of interest" description="Disordered" evidence="1">
    <location>
        <begin position="1"/>
        <end position="26"/>
    </location>
</feature>
<gene>
    <name evidence="3" type="ORF">N869_06670</name>
</gene>
<keyword evidence="2" id="KW-0812">Transmembrane</keyword>
<evidence type="ECO:0000256" key="1">
    <source>
        <dbReference type="SAM" id="MobiDB-lite"/>
    </source>
</evidence>
<dbReference type="Proteomes" id="UP000054314">
    <property type="component" value="Unassembled WGS sequence"/>
</dbReference>
<dbReference type="Pfam" id="PF01312">
    <property type="entry name" value="Bac_export_2"/>
    <property type="match status" value="1"/>
</dbReference>
<organism evidence="3 4">
    <name type="scientific">Cellulomonas bogoriensis 69B4 = DSM 16987</name>
    <dbReference type="NCBI Taxonomy" id="1386082"/>
    <lineage>
        <taxon>Bacteria</taxon>
        <taxon>Bacillati</taxon>
        <taxon>Actinomycetota</taxon>
        <taxon>Actinomycetes</taxon>
        <taxon>Micrococcales</taxon>
        <taxon>Cellulomonadaceae</taxon>
        <taxon>Cellulomonas</taxon>
    </lineage>
</organism>
<dbReference type="OrthoDB" id="9807950at2"/>
<dbReference type="PRINTS" id="PR00950">
    <property type="entry name" value="TYPE3IMSPROT"/>
</dbReference>
<feature type="transmembrane region" description="Helical" evidence="2">
    <location>
        <begin position="151"/>
        <end position="170"/>
    </location>
</feature>
<dbReference type="Gene3D" id="3.40.1690.10">
    <property type="entry name" value="secretion proteins EscU"/>
    <property type="match status" value="1"/>
</dbReference>
<feature type="transmembrane region" description="Helical" evidence="2">
    <location>
        <begin position="33"/>
        <end position="51"/>
    </location>
</feature>
<comment type="caution">
    <text evidence="3">The sequence shown here is derived from an EMBL/GenBank/DDBJ whole genome shotgun (WGS) entry which is preliminary data.</text>
</comment>
<accession>A0A0A0BN94</accession>
<dbReference type="GO" id="GO:0009306">
    <property type="term" value="P:protein secretion"/>
    <property type="evidence" value="ECO:0007669"/>
    <property type="project" value="InterPro"/>
</dbReference>
<evidence type="ECO:0000256" key="2">
    <source>
        <dbReference type="SAM" id="Phobius"/>
    </source>
</evidence>
<dbReference type="PANTHER" id="PTHR30531:SF12">
    <property type="entry name" value="FLAGELLAR BIOSYNTHETIC PROTEIN FLHB"/>
    <property type="match status" value="1"/>
</dbReference>
<dbReference type="InterPro" id="IPR006135">
    <property type="entry name" value="T3SS_substrate_exporter"/>
</dbReference>
<dbReference type="MEROPS" id="N06.A01"/>
<dbReference type="InterPro" id="IPR029025">
    <property type="entry name" value="T3SS_substrate_exporter_C"/>
</dbReference>
<name>A0A0A0BN94_9CELL</name>
<feature type="transmembrane region" description="Helical" evidence="2">
    <location>
        <begin position="87"/>
        <end position="108"/>
    </location>
</feature>
<reference evidence="3 4" key="1">
    <citation type="submission" date="2013-08" db="EMBL/GenBank/DDBJ databases">
        <title>Genome sequencing of Cellulomonas bogoriensis 69B4.</title>
        <authorList>
            <person name="Chen F."/>
            <person name="Li Y."/>
            <person name="Wang G."/>
        </authorList>
    </citation>
    <scope>NUCLEOTIDE SEQUENCE [LARGE SCALE GENOMIC DNA]</scope>
    <source>
        <strain evidence="3 4">69B4</strain>
    </source>
</reference>
<evidence type="ECO:0000313" key="3">
    <source>
        <dbReference type="EMBL" id="KGM09137.1"/>
    </source>
</evidence>
<proteinExistence type="predicted"/>
<dbReference type="EMBL" id="AXCZ01000213">
    <property type="protein sequence ID" value="KGM09137.1"/>
    <property type="molecule type" value="Genomic_DNA"/>
</dbReference>
<dbReference type="PANTHER" id="PTHR30531">
    <property type="entry name" value="FLAGELLAR BIOSYNTHETIC PROTEIN FLHB"/>
    <property type="match status" value="1"/>
</dbReference>
<dbReference type="AlphaFoldDB" id="A0A0A0BN94"/>